<evidence type="ECO:0000313" key="1">
    <source>
        <dbReference type="EMBL" id="CAA9996599.1"/>
    </source>
</evidence>
<dbReference type="EMBL" id="CADCXU010004684">
    <property type="protein sequence ID" value="CAA9996599.1"/>
    <property type="molecule type" value="Genomic_DNA"/>
</dbReference>
<accession>A0A6H5G3T8</accession>
<protein>
    <submittedName>
        <fullName evidence="1">Uncharacterized protein</fullName>
    </submittedName>
</protein>
<proteinExistence type="predicted"/>
<gene>
    <name evidence="1" type="ORF">NTEN_LOCUS3087</name>
</gene>
<name>A0A6H5G3T8_9HEMI</name>
<dbReference type="Proteomes" id="UP000479000">
    <property type="component" value="Unassembled WGS sequence"/>
</dbReference>
<organism evidence="1 2">
    <name type="scientific">Nesidiocoris tenuis</name>
    <dbReference type="NCBI Taxonomy" id="355587"/>
    <lineage>
        <taxon>Eukaryota</taxon>
        <taxon>Metazoa</taxon>
        <taxon>Ecdysozoa</taxon>
        <taxon>Arthropoda</taxon>
        <taxon>Hexapoda</taxon>
        <taxon>Insecta</taxon>
        <taxon>Pterygota</taxon>
        <taxon>Neoptera</taxon>
        <taxon>Paraneoptera</taxon>
        <taxon>Hemiptera</taxon>
        <taxon>Heteroptera</taxon>
        <taxon>Panheteroptera</taxon>
        <taxon>Cimicomorpha</taxon>
        <taxon>Miridae</taxon>
        <taxon>Dicyphina</taxon>
        <taxon>Nesidiocoris</taxon>
    </lineage>
</organism>
<sequence length="108" mass="12423">MLALHTWIRELSLTGVIKFCFRQFQTARFWRGILRAADGPELSITRGSIEGLRCTIDTPVGEPVLPRFEIWRSCQSSSGNFHNRIGFSFLHRLRKSRVIDCNQNTATK</sequence>
<evidence type="ECO:0000313" key="2">
    <source>
        <dbReference type="Proteomes" id="UP000479000"/>
    </source>
</evidence>
<dbReference type="AlphaFoldDB" id="A0A6H5G3T8"/>
<keyword evidence="2" id="KW-1185">Reference proteome</keyword>
<reference evidence="1 2" key="1">
    <citation type="submission" date="2020-02" db="EMBL/GenBank/DDBJ databases">
        <authorList>
            <person name="Ferguson B K."/>
        </authorList>
    </citation>
    <scope>NUCLEOTIDE SEQUENCE [LARGE SCALE GENOMIC DNA]</scope>
</reference>